<organism evidence="1 2">
    <name type="scientific">Clitoria ternatea</name>
    <name type="common">Butterfly pea</name>
    <dbReference type="NCBI Taxonomy" id="43366"/>
    <lineage>
        <taxon>Eukaryota</taxon>
        <taxon>Viridiplantae</taxon>
        <taxon>Streptophyta</taxon>
        <taxon>Embryophyta</taxon>
        <taxon>Tracheophyta</taxon>
        <taxon>Spermatophyta</taxon>
        <taxon>Magnoliopsida</taxon>
        <taxon>eudicotyledons</taxon>
        <taxon>Gunneridae</taxon>
        <taxon>Pentapetalae</taxon>
        <taxon>rosids</taxon>
        <taxon>fabids</taxon>
        <taxon>Fabales</taxon>
        <taxon>Fabaceae</taxon>
        <taxon>Papilionoideae</taxon>
        <taxon>50 kb inversion clade</taxon>
        <taxon>NPAAA clade</taxon>
        <taxon>indigoferoid/millettioid clade</taxon>
        <taxon>Phaseoleae</taxon>
        <taxon>Clitoria</taxon>
    </lineage>
</organism>
<dbReference type="AlphaFoldDB" id="A0AAN9IUQ5"/>
<name>A0AAN9IUQ5_CLITE</name>
<gene>
    <name evidence="1" type="ORF">RJT34_21566</name>
</gene>
<comment type="caution">
    <text evidence="1">The sequence shown here is derived from an EMBL/GenBank/DDBJ whole genome shotgun (WGS) entry which is preliminary data.</text>
</comment>
<dbReference type="EMBL" id="JAYKXN010000005">
    <property type="protein sequence ID" value="KAK7286516.1"/>
    <property type="molecule type" value="Genomic_DNA"/>
</dbReference>
<protein>
    <submittedName>
        <fullName evidence="1">Uncharacterized protein</fullName>
    </submittedName>
</protein>
<proteinExistence type="predicted"/>
<dbReference type="Proteomes" id="UP001359559">
    <property type="component" value="Unassembled WGS sequence"/>
</dbReference>
<keyword evidence="2" id="KW-1185">Reference proteome</keyword>
<accession>A0AAN9IUQ5</accession>
<reference evidence="1 2" key="1">
    <citation type="submission" date="2024-01" db="EMBL/GenBank/DDBJ databases">
        <title>The genomes of 5 underutilized Papilionoideae crops provide insights into root nodulation and disease resistance.</title>
        <authorList>
            <person name="Yuan L."/>
        </authorList>
    </citation>
    <scope>NUCLEOTIDE SEQUENCE [LARGE SCALE GENOMIC DNA]</scope>
    <source>
        <strain evidence="1">LY-2023</strain>
        <tissue evidence="1">Leaf</tissue>
    </source>
</reference>
<evidence type="ECO:0000313" key="2">
    <source>
        <dbReference type="Proteomes" id="UP001359559"/>
    </source>
</evidence>
<evidence type="ECO:0000313" key="1">
    <source>
        <dbReference type="EMBL" id="KAK7286516.1"/>
    </source>
</evidence>
<sequence>MPPFSLSLSPLTTILLPSLRLSRSVLPLSLILAAKERSLSSDPLHYVSALCHPRNSHLRSPQSPSRLCPRLL</sequence>